<reference evidence="1" key="2">
    <citation type="journal article" date="2021" name="PeerJ">
        <title>Extensive microbial diversity within the chicken gut microbiome revealed by metagenomics and culture.</title>
        <authorList>
            <person name="Gilroy R."/>
            <person name="Ravi A."/>
            <person name="Getino M."/>
            <person name="Pursley I."/>
            <person name="Horton D.L."/>
            <person name="Alikhan N.F."/>
            <person name="Baker D."/>
            <person name="Gharbi K."/>
            <person name="Hall N."/>
            <person name="Watson M."/>
            <person name="Adriaenssens E.M."/>
            <person name="Foster-Nyarko E."/>
            <person name="Jarju S."/>
            <person name="Secka A."/>
            <person name="Antonio M."/>
            <person name="Oren A."/>
            <person name="Chaudhuri R.R."/>
            <person name="La Ragione R."/>
            <person name="Hildebrand F."/>
            <person name="Pallen M.J."/>
        </authorList>
    </citation>
    <scope>NUCLEOTIDE SEQUENCE</scope>
    <source>
        <strain evidence="1">F1-3629</strain>
    </source>
</reference>
<dbReference type="PROSITE" id="PS51257">
    <property type="entry name" value="PROKAR_LIPOPROTEIN"/>
    <property type="match status" value="1"/>
</dbReference>
<evidence type="ECO:0000313" key="2">
    <source>
        <dbReference type="Proteomes" id="UP000771749"/>
    </source>
</evidence>
<protein>
    <submittedName>
        <fullName evidence="1">Uncharacterized protein</fullName>
    </submittedName>
</protein>
<dbReference type="Pfam" id="PF16141">
    <property type="entry name" value="GH18_BT1044-like"/>
    <property type="match status" value="1"/>
</dbReference>
<dbReference type="InterPro" id="IPR032320">
    <property type="entry name" value="GH18_BT1044-like"/>
</dbReference>
<organism evidence="1 2">
    <name type="scientific">Candidatus Cryptobacteroides gallistercoris</name>
    <dbReference type="NCBI Taxonomy" id="2840765"/>
    <lineage>
        <taxon>Bacteria</taxon>
        <taxon>Pseudomonadati</taxon>
        <taxon>Bacteroidota</taxon>
        <taxon>Bacteroidia</taxon>
        <taxon>Bacteroidales</taxon>
        <taxon>Candidatus Cryptobacteroides</taxon>
    </lineage>
</organism>
<dbReference type="AlphaFoldDB" id="A0A940IGR3"/>
<dbReference type="EMBL" id="JADIMJ010000084">
    <property type="protein sequence ID" value="MBO8454194.1"/>
    <property type="molecule type" value="Genomic_DNA"/>
</dbReference>
<sequence length="341" mass="37698">MKIFRNIIFAMAAVSLASCSDWTKPESVGINSPAPGDRYQEEYGQYLENIRAYKAGDHRLAIGWLDNSASVPGSQADRLSALPDSLDAVVLMYPEMLDEWEIREMHQVQSDKGTRVLYQIDYASVLAGYEAEQDAESGQQADGFPAYLSSYLDRVLPLCAEYGFDGISLWYEPEDVSHLPEADKAVEEARQTVMEGRISEWIAASPDKIFMLECNEPKHIADKSILDNADYIAVHTEELENILSVELEVRSAAAGDVPSDRFIVTASATSSSDPALGWIMDSEGNKVEAVTETAWWIVEPETDIVKAGIGICNIRNDYFGSTLNYALTRKAISIISNTSNN</sequence>
<accession>A0A940IGR3</accession>
<evidence type="ECO:0000313" key="1">
    <source>
        <dbReference type="EMBL" id="MBO8454194.1"/>
    </source>
</evidence>
<gene>
    <name evidence="1" type="ORF">IAC07_05665</name>
</gene>
<comment type="caution">
    <text evidence="1">The sequence shown here is derived from an EMBL/GenBank/DDBJ whole genome shotgun (WGS) entry which is preliminary data.</text>
</comment>
<name>A0A940IGR3_9BACT</name>
<dbReference type="Proteomes" id="UP000771749">
    <property type="component" value="Unassembled WGS sequence"/>
</dbReference>
<reference evidence="1" key="1">
    <citation type="submission" date="2020-10" db="EMBL/GenBank/DDBJ databases">
        <authorList>
            <person name="Gilroy R."/>
        </authorList>
    </citation>
    <scope>NUCLEOTIDE SEQUENCE</scope>
    <source>
        <strain evidence="1">F1-3629</strain>
    </source>
</reference>
<proteinExistence type="predicted"/>